<organism evidence="2 3">
    <name type="scientific">Diaphorina citri</name>
    <name type="common">Asian citrus psyllid</name>
    <dbReference type="NCBI Taxonomy" id="121845"/>
    <lineage>
        <taxon>Eukaryota</taxon>
        <taxon>Metazoa</taxon>
        <taxon>Ecdysozoa</taxon>
        <taxon>Arthropoda</taxon>
        <taxon>Hexapoda</taxon>
        <taxon>Insecta</taxon>
        <taxon>Pterygota</taxon>
        <taxon>Neoptera</taxon>
        <taxon>Paraneoptera</taxon>
        <taxon>Hemiptera</taxon>
        <taxon>Sternorrhyncha</taxon>
        <taxon>Psylloidea</taxon>
        <taxon>Psyllidae</taxon>
        <taxon>Diaphorininae</taxon>
        <taxon>Diaphorina</taxon>
    </lineage>
</organism>
<dbReference type="AlphaFoldDB" id="A0A3Q0IN99"/>
<dbReference type="CDD" id="cd01735">
    <property type="entry name" value="LSm12_N"/>
    <property type="match status" value="1"/>
</dbReference>
<dbReference type="PANTHER" id="PTHR13542">
    <property type="entry name" value="LSM12 HOMOLOG"/>
    <property type="match status" value="1"/>
</dbReference>
<proteinExistence type="predicted"/>
<evidence type="ECO:0000313" key="2">
    <source>
        <dbReference type="Proteomes" id="UP000079169"/>
    </source>
</evidence>
<dbReference type="InterPro" id="IPR039683">
    <property type="entry name" value="Lsm12-like"/>
</dbReference>
<reference evidence="3" key="1">
    <citation type="submission" date="2025-08" db="UniProtKB">
        <authorList>
            <consortium name="RefSeq"/>
        </authorList>
    </citation>
    <scope>IDENTIFICATION</scope>
</reference>
<dbReference type="Pfam" id="PF21166">
    <property type="entry name" value="LSM12_LSM"/>
    <property type="match status" value="1"/>
</dbReference>
<dbReference type="GeneID" id="103506953"/>
<feature type="domain" description="Sm" evidence="1">
    <location>
        <begin position="1"/>
        <end position="71"/>
    </location>
</feature>
<dbReference type="InterPro" id="IPR048478">
    <property type="entry name" value="LSM12_LSM"/>
</dbReference>
<name>A0A3Q0IN99_DIACI</name>
<dbReference type="PROSITE" id="PS52002">
    <property type="entry name" value="SM"/>
    <property type="match status" value="1"/>
</dbReference>
<sequence>MAGLSDCFSIGSIVSCKTCHSEIIEGEVVAFEPHTKTLILKCPASDGKPNLNDVHIINLSFVSDVQVKKEVNTLNETSPPSLNLARVSMREYQFSG</sequence>
<accession>A0A3Q0IN99</accession>
<evidence type="ECO:0000313" key="3">
    <source>
        <dbReference type="RefSeq" id="XP_026677717.1"/>
    </source>
</evidence>
<dbReference type="InterPro" id="IPR047575">
    <property type="entry name" value="Sm"/>
</dbReference>
<dbReference type="GO" id="GO:0003723">
    <property type="term" value="F:RNA binding"/>
    <property type="evidence" value="ECO:0007669"/>
    <property type="project" value="InterPro"/>
</dbReference>
<dbReference type="PaxDb" id="121845-A0A3Q0IN99"/>
<dbReference type="STRING" id="121845.A0A3Q0IN99"/>
<keyword evidence="2" id="KW-1185">Reference proteome</keyword>
<dbReference type="KEGG" id="dci:103506953"/>
<gene>
    <name evidence="3" type="primary">LOC103506953</name>
</gene>
<protein>
    <submittedName>
        <fullName evidence="3">Protein LSM12 homolog</fullName>
    </submittedName>
</protein>
<dbReference type="RefSeq" id="XP_026677717.1">
    <property type="nucleotide sequence ID" value="XM_026821916.1"/>
</dbReference>
<dbReference type="Proteomes" id="UP000079169">
    <property type="component" value="Unplaced"/>
</dbReference>
<evidence type="ECO:0000259" key="1">
    <source>
        <dbReference type="PROSITE" id="PS52002"/>
    </source>
</evidence>